<dbReference type="CDD" id="cd00567">
    <property type="entry name" value="ACAD"/>
    <property type="match status" value="1"/>
</dbReference>
<keyword evidence="2" id="KW-0560">Oxidoreductase</keyword>
<dbReference type="EMBL" id="DXHR01000007">
    <property type="protein sequence ID" value="HIW12011.1"/>
    <property type="molecule type" value="Genomic_DNA"/>
</dbReference>
<dbReference type="SUPFAM" id="SSF56645">
    <property type="entry name" value="Acyl-CoA dehydrogenase NM domain-like"/>
    <property type="match status" value="1"/>
</dbReference>
<organism evidence="7 8">
    <name type="scientific">Candidatus Salinicoccus stercoripullorum</name>
    <dbReference type="NCBI Taxonomy" id="2838756"/>
    <lineage>
        <taxon>Bacteria</taxon>
        <taxon>Bacillati</taxon>
        <taxon>Bacillota</taxon>
        <taxon>Bacilli</taxon>
        <taxon>Bacillales</taxon>
        <taxon>Staphylococcaceae</taxon>
        <taxon>Salinicoccus</taxon>
    </lineage>
</organism>
<dbReference type="PANTHER" id="PTHR43884:SF25">
    <property type="entry name" value="ACYL-COA DEHYDROGENASE YDBM-RELATED"/>
    <property type="match status" value="1"/>
</dbReference>
<dbReference type="PIRSF" id="PIRSF016578">
    <property type="entry name" value="HsaA"/>
    <property type="match status" value="1"/>
</dbReference>
<dbReference type="InterPro" id="IPR046373">
    <property type="entry name" value="Acyl-CoA_Oxase/DH_mid-dom_sf"/>
</dbReference>
<dbReference type="Gene3D" id="2.40.110.10">
    <property type="entry name" value="Butyryl-CoA Dehydrogenase, subunit A, domain 2"/>
    <property type="match status" value="1"/>
</dbReference>
<dbReference type="InterPro" id="IPR037069">
    <property type="entry name" value="AcylCoA_DH/ox_N_sf"/>
</dbReference>
<dbReference type="PANTHER" id="PTHR43884">
    <property type="entry name" value="ACYL-COA DEHYDROGENASE"/>
    <property type="match status" value="1"/>
</dbReference>
<gene>
    <name evidence="7" type="ORF">H9891_02505</name>
</gene>
<dbReference type="SUPFAM" id="SSF47203">
    <property type="entry name" value="Acyl-CoA dehydrogenase C-terminal domain-like"/>
    <property type="match status" value="1"/>
</dbReference>
<reference evidence="7" key="2">
    <citation type="submission" date="2021-04" db="EMBL/GenBank/DDBJ databases">
        <authorList>
            <person name="Gilroy R."/>
        </authorList>
    </citation>
    <scope>NUCLEOTIDE SEQUENCE</scope>
    <source>
        <strain evidence="7">ChiHjej13B12-752</strain>
    </source>
</reference>
<feature type="compositionally biased region" description="Polar residues" evidence="3">
    <location>
        <begin position="124"/>
        <end position="133"/>
    </location>
</feature>
<comment type="caution">
    <text evidence="7">The sequence shown here is derived from an EMBL/GenBank/DDBJ whole genome shotgun (WGS) entry which is preliminary data.</text>
</comment>
<protein>
    <submittedName>
        <fullName evidence="7">Acyl-CoA/acyl-ACP dehydrogenase</fullName>
    </submittedName>
</protein>
<evidence type="ECO:0000313" key="7">
    <source>
        <dbReference type="EMBL" id="HIW12011.1"/>
    </source>
</evidence>
<dbReference type="Proteomes" id="UP000823989">
    <property type="component" value="Unassembled WGS sequence"/>
</dbReference>
<feature type="domain" description="Acyl-CoA dehydrogenase/oxidase N-terminal" evidence="5">
    <location>
        <begin position="18"/>
        <end position="95"/>
    </location>
</feature>
<dbReference type="Gene3D" id="1.10.540.10">
    <property type="entry name" value="Acyl-CoA dehydrogenase/oxidase, N-terminal domain"/>
    <property type="match status" value="1"/>
</dbReference>
<evidence type="ECO:0000259" key="6">
    <source>
        <dbReference type="Pfam" id="PF08028"/>
    </source>
</evidence>
<dbReference type="InterPro" id="IPR013107">
    <property type="entry name" value="Acyl-CoA_DH_C"/>
</dbReference>
<evidence type="ECO:0000259" key="4">
    <source>
        <dbReference type="Pfam" id="PF02770"/>
    </source>
</evidence>
<reference evidence="7" key="1">
    <citation type="journal article" date="2021" name="PeerJ">
        <title>Extensive microbial diversity within the chicken gut microbiome revealed by metagenomics and culture.</title>
        <authorList>
            <person name="Gilroy R."/>
            <person name="Ravi A."/>
            <person name="Getino M."/>
            <person name="Pursley I."/>
            <person name="Horton D.L."/>
            <person name="Alikhan N.F."/>
            <person name="Baker D."/>
            <person name="Gharbi K."/>
            <person name="Hall N."/>
            <person name="Watson M."/>
            <person name="Adriaenssens E.M."/>
            <person name="Foster-Nyarko E."/>
            <person name="Jarju S."/>
            <person name="Secka A."/>
            <person name="Antonio M."/>
            <person name="Oren A."/>
            <person name="Chaudhuri R.R."/>
            <person name="La Ragione R."/>
            <person name="Hildebrand F."/>
            <person name="Pallen M.J."/>
        </authorList>
    </citation>
    <scope>NUCLEOTIDE SEQUENCE</scope>
    <source>
        <strain evidence="7">ChiHjej13B12-752</strain>
    </source>
</reference>
<dbReference type="Pfam" id="PF02771">
    <property type="entry name" value="Acyl-CoA_dh_N"/>
    <property type="match status" value="1"/>
</dbReference>
<feature type="domain" description="Acyl-CoA dehydrogenase C-terminal" evidence="6">
    <location>
        <begin position="244"/>
        <end position="361"/>
    </location>
</feature>
<evidence type="ECO:0000259" key="5">
    <source>
        <dbReference type="Pfam" id="PF02771"/>
    </source>
</evidence>
<evidence type="ECO:0000256" key="2">
    <source>
        <dbReference type="ARBA" id="ARBA00023002"/>
    </source>
</evidence>
<feature type="compositionally biased region" description="Basic and acidic residues" evidence="3">
    <location>
        <begin position="137"/>
        <end position="146"/>
    </location>
</feature>
<sequence>MGTLQELDMKERLELMEETARKFKDTSREHDENATFPFENFEALKKIGYPQVTIPAEYGGGGISLWEMLKHQEIIAKYDGATALSIGWHMGIIMDLGEKKSWDEEKYRKVAADVIENGSLINNLATEPATGSPTRGGRPESTARKDGDKYILNGRKTFATLSPILKYAVVSASIEGTDEVGNFVVDTCLQGAHVDETWNSVAMRASGSHDFIMEDVEVASEDLVSFRTPGRKAPAGWALHIPVCYLGIARAAQEAAVNFAANYSPNSIKGTISELPNVQEKLGRIELMLLEAEHFLYSVARKWDQSEAEERQLMGSELGAVKTSIVNKAVEAVDLSMRVVGAKSLSADNELQRYYRNVRAGLHNPPMDDMVIIGLAKESIGRSREADKEASNI</sequence>
<evidence type="ECO:0000256" key="3">
    <source>
        <dbReference type="SAM" id="MobiDB-lite"/>
    </source>
</evidence>
<evidence type="ECO:0000256" key="1">
    <source>
        <dbReference type="ARBA" id="ARBA00022630"/>
    </source>
</evidence>
<dbReference type="InterPro" id="IPR006091">
    <property type="entry name" value="Acyl-CoA_Oxase/DH_mid-dom"/>
</dbReference>
<dbReference type="Gene3D" id="1.20.140.10">
    <property type="entry name" value="Butyryl-CoA Dehydrogenase, subunit A, domain 3"/>
    <property type="match status" value="1"/>
</dbReference>
<proteinExistence type="predicted"/>
<dbReference type="AlphaFoldDB" id="A0A9D1QHA8"/>
<dbReference type="InterPro" id="IPR036250">
    <property type="entry name" value="AcylCo_DH-like_C"/>
</dbReference>
<feature type="domain" description="Acyl-CoA oxidase/dehydrogenase middle" evidence="4">
    <location>
        <begin position="125"/>
        <end position="216"/>
    </location>
</feature>
<dbReference type="InterPro" id="IPR013786">
    <property type="entry name" value="AcylCoA_DH/ox_N"/>
</dbReference>
<dbReference type="Pfam" id="PF02770">
    <property type="entry name" value="Acyl-CoA_dh_M"/>
    <property type="match status" value="1"/>
</dbReference>
<dbReference type="GO" id="GO:0003995">
    <property type="term" value="F:acyl-CoA dehydrogenase activity"/>
    <property type="evidence" value="ECO:0007669"/>
    <property type="project" value="TreeGrafter"/>
</dbReference>
<feature type="region of interest" description="Disordered" evidence="3">
    <location>
        <begin position="124"/>
        <end position="146"/>
    </location>
</feature>
<dbReference type="GO" id="GO:0050660">
    <property type="term" value="F:flavin adenine dinucleotide binding"/>
    <property type="evidence" value="ECO:0007669"/>
    <property type="project" value="InterPro"/>
</dbReference>
<dbReference type="InterPro" id="IPR009100">
    <property type="entry name" value="AcylCoA_DH/oxidase_NM_dom_sf"/>
</dbReference>
<keyword evidence="1" id="KW-0285">Flavoprotein</keyword>
<accession>A0A9D1QHA8</accession>
<dbReference type="Pfam" id="PF08028">
    <property type="entry name" value="Acyl-CoA_dh_2"/>
    <property type="match status" value="1"/>
</dbReference>
<name>A0A9D1QHA8_9STAP</name>
<evidence type="ECO:0000313" key="8">
    <source>
        <dbReference type="Proteomes" id="UP000823989"/>
    </source>
</evidence>